<name>A0ABW6WQG9_9ACTN</name>
<reference evidence="3 4" key="1">
    <citation type="submission" date="2024-10" db="EMBL/GenBank/DDBJ databases">
        <title>The Natural Products Discovery Center: Release of the First 8490 Sequenced Strains for Exploring Actinobacteria Biosynthetic Diversity.</title>
        <authorList>
            <person name="Kalkreuter E."/>
            <person name="Kautsar S.A."/>
            <person name="Yang D."/>
            <person name="Bader C.D."/>
            <person name="Teijaro C.N."/>
            <person name="Fluegel L."/>
            <person name="Davis C.M."/>
            <person name="Simpson J.R."/>
            <person name="Lauterbach L."/>
            <person name="Steele A.D."/>
            <person name="Gui C."/>
            <person name="Meng S."/>
            <person name="Li G."/>
            <person name="Viehrig K."/>
            <person name="Ye F."/>
            <person name="Su P."/>
            <person name="Kiefer A.F."/>
            <person name="Nichols A."/>
            <person name="Cepeda A.J."/>
            <person name="Yan W."/>
            <person name="Fan B."/>
            <person name="Jiang Y."/>
            <person name="Adhikari A."/>
            <person name="Zheng C.-J."/>
            <person name="Schuster L."/>
            <person name="Cowan T.M."/>
            <person name="Smanski M.J."/>
            <person name="Chevrette M.G."/>
            <person name="De Carvalho L.P.S."/>
            <person name="Shen B."/>
        </authorList>
    </citation>
    <scope>NUCLEOTIDE SEQUENCE [LARGE SCALE GENOMIC DNA]</scope>
    <source>
        <strain evidence="3 4">NPDC000087</strain>
    </source>
</reference>
<dbReference type="EMBL" id="JBIAZU010000006">
    <property type="protein sequence ID" value="MFF5294466.1"/>
    <property type="molecule type" value="Genomic_DNA"/>
</dbReference>
<keyword evidence="4" id="KW-1185">Reference proteome</keyword>
<sequence>MPRSRVRMIMTVGAVGAALLVAPQAAYAVPTTVGPLIVVPGGTVTLNDPTANFNTTTTSVLLTQPTAALPGCPGTFALAGGNGLWNGTVNTRTAGSINFTVPSVNGPAAGTNGTVKAYNVCVFDGTTQNASPLKASTTIYVGYPAAVNPTSGVTGGGNQLTVTAPTSAPLFTGLTAVAGVFSTGSCAAALGSTNPANMVATNVVRQPNNTTVTLAVPPGVTSGTGGSPMTYNLCLYDGSSATGGLLTFLQYTATSATVNPASGSYLSGAGVTLTSPTAFLSGVTAPGALLVGPGGGCPGTYSTAPMGTVTPIAITSAGGVRRLSNNRAVVNIPPLPLMNNQPTTYQVCIYTGAAAGATLVGSGAYTASVVANPTAIMPAAGPASGGNMVTVVGTDFPTDPGRITATLGGAPLTNIQPISDKAFTATVPAHAVEENVPLVVSTIAGTKALPGAYSYRNPIKVSPNTAPSTSPSVDVSVVGQGFMSINFGATGTAGRVFLVNGVYNGADAGGGVRANGPVAECMNVLPISDEELICTLQLNRRLNALGTAPFDSVTYSNSLNDVSTTAGSRTIVTTSGKFGPGDVGQPIVQGSAAAIPAGTIITSVLSTQRATISVPALTTSGGITAMVGAMPVHNLNGLTTTTGSTTVGLMSGAFTRDDVGRVLMGAGTVPGGVTITAVAPGGASATISAPATGSTSGTLANVTIADNSTILNGSSLATTDLGAIIGPNSIGIPPGTTITSVAAGTSATLSAPAPGGGTAASLPVVRPITGNLFAAAPVPDGSYNLVVVSDGAPDAPLTDPDYFQTDVTSSSAFTVASF</sequence>
<keyword evidence="1" id="KW-0732">Signal</keyword>
<protein>
    <submittedName>
        <fullName evidence="3">IPT/TIG domain-containing protein</fullName>
    </submittedName>
</protein>
<dbReference type="SUPFAM" id="SSF81296">
    <property type="entry name" value="E set domains"/>
    <property type="match status" value="1"/>
</dbReference>
<dbReference type="Proteomes" id="UP001602245">
    <property type="component" value="Unassembled WGS sequence"/>
</dbReference>
<dbReference type="CDD" id="cd00603">
    <property type="entry name" value="IPT_PCSR"/>
    <property type="match status" value="1"/>
</dbReference>
<gene>
    <name evidence="3" type="ORF">ACFY35_33935</name>
</gene>
<dbReference type="InterPro" id="IPR014756">
    <property type="entry name" value="Ig_E-set"/>
</dbReference>
<evidence type="ECO:0000313" key="4">
    <source>
        <dbReference type="Proteomes" id="UP001602245"/>
    </source>
</evidence>
<feature type="signal peptide" evidence="1">
    <location>
        <begin position="1"/>
        <end position="28"/>
    </location>
</feature>
<organism evidence="3 4">
    <name type="scientific">Paractinoplanes globisporus</name>
    <dbReference type="NCBI Taxonomy" id="113565"/>
    <lineage>
        <taxon>Bacteria</taxon>
        <taxon>Bacillati</taxon>
        <taxon>Actinomycetota</taxon>
        <taxon>Actinomycetes</taxon>
        <taxon>Micromonosporales</taxon>
        <taxon>Micromonosporaceae</taxon>
        <taxon>Paractinoplanes</taxon>
    </lineage>
</organism>
<feature type="chain" id="PRO_5046166429" evidence="1">
    <location>
        <begin position="29"/>
        <end position="818"/>
    </location>
</feature>
<proteinExistence type="predicted"/>
<evidence type="ECO:0000259" key="2">
    <source>
        <dbReference type="Pfam" id="PF01833"/>
    </source>
</evidence>
<evidence type="ECO:0000256" key="1">
    <source>
        <dbReference type="SAM" id="SignalP"/>
    </source>
</evidence>
<dbReference type="InterPro" id="IPR002909">
    <property type="entry name" value="IPT_dom"/>
</dbReference>
<feature type="domain" description="IPT/TIG" evidence="2">
    <location>
        <begin position="374"/>
        <end position="455"/>
    </location>
</feature>
<evidence type="ECO:0000313" key="3">
    <source>
        <dbReference type="EMBL" id="MFF5294466.1"/>
    </source>
</evidence>
<dbReference type="InterPro" id="IPR013783">
    <property type="entry name" value="Ig-like_fold"/>
</dbReference>
<comment type="caution">
    <text evidence="3">The sequence shown here is derived from an EMBL/GenBank/DDBJ whole genome shotgun (WGS) entry which is preliminary data.</text>
</comment>
<dbReference type="Pfam" id="PF01833">
    <property type="entry name" value="TIG"/>
    <property type="match status" value="1"/>
</dbReference>
<accession>A0ABW6WQG9</accession>
<dbReference type="Gene3D" id="2.60.40.10">
    <property type="entry name" value="Immunoglobulins"/>
    <property type="match status" value="1"/>
</dbReference>
<dbReference type="RefSeq" id="WP_063713625.1">
    <property type="nucleotide sequence ID" value="NZ_JBIAZU010000006.1"/>
</dbReference>